<gene>
    <name evidence="2" type="ORF">P43SY_009116</name>
</gene>
<comment type="caution">
    <text evidence="2">The sequence shown here is derived from an EMBL/GenBank/DDBJ whole genome shotgun (WGS) entry which is preliminary data.</text>
</comment>
<evidence type="ECO:0000313" key="2">
    <source>
        <dbReference type="EMBL" id="KAJ0392731.1"/>
    </source>
</evidence>
<dbReference type="Proteomes" id="UP001209570">
    <property type="component" value="Unassembled WGS sequence"/>
</dbReference>
<feature type="region of interest" description="Disordered" evidence="1">
    <location>
        <begin position="17"/>
        <end position="61"/>
    </location>
</feature>
<evidence type="ECO:0000256" key="1">
    <source>
        <dbReference type="SAM" id="MobiDB-lite"/>
    </source>
</evidence>
<sequence length="78" mass="8300">MPPTLPELLDAMRQHVSTALHLSPPSSSTPTRAASTARPLAACRPAPRGTPARQVDAGDDKAEHQVDLDSFLVSFVIK</sequence>
<feature type="compositionally biased region" description="Low complexity" evidence="1">
    <location>
        <begin position="17"/>
        <end position="47"/>
    </location>
</feature>
<protein>
    <submittedName>
        <fullName evidence="2">Uncharacterized protein</fullName>
    </submittedName>
</protein>
<name>A0AAD5Q253_PYTIN</name>
<evidence type="ECO:0000313" key="3">
    <source>
        <dbReference type="Proteomes" id="UP001209570"/>
    </source>
</evidence>
<proteinExistence type="predicted"/>
<dbReference type="AlphaFoldDB" id="A0AAD5Q253"/>
<accession>A0AAD5Q253</accession>
<reference evidence="2" key="1">
    <citation type="submission" date="2021-12" db="EMBL/GenBank/DDBJ databases">
        <title>Prjna785345.</title>
        <authorList>
            <person name="Rujirawat T."/>
            <person name="Krajaejun T."/>
        </authorList>
    </citation>
    <scope>NUCLEOTIDE SEQUENCE</scope>
    <source>
        <strain evidence="2">Pi057C3</strain>
    </source>
</reference>
<dbReference type="EMBL" id="JAKCXM010000583">
    <property type="protein sequence ID" value="KAJ0392731.1"/>
    <property type="molecule type" value="Genomic_DNA"/>
</dbReference>
<organism evidence="2 3">
    <name type="scientific">Pythium insidiosum</name>
    <name type="common">Pythiosis disease agent</name>
    <dbReference type="NCBI Taxonomy" id="114742"/>
    <lineage>
        <taxon>Eukaryota</taxon>
        <taxon>Sar</taxon>
        <taxon>Stramenopiles</taxon>
        <taxon>Oomycota</taxon>
        <taxon>Peronosporomycetes</taxon>
        <taxon>Pythiales</taxon>
        <taxon>Pythiaceae</taxon>
        <taxon>Pythium</taxon>
    </lineage>
</organism>
<keyword evidence="3" id="KW-1185">Reference proteome</keyword>